<sequence length="65" mass="7560">MQIALREAIPKIALVYAGEYDPKYHQPSECFKEPDKDTAAYWYETVLQTEPDNQTAKQRLEELGK</sequence>
<dbReference type="EMBL" id="CAADJD010000031">
    <property type="protein sequence ID" value="VFS89313.1"/>
    <property type="molecule type" value="Genomic_DNA"/>
</dbReference>
<name>A0A485CXQ1_KLUCR</name>
<reference evidence="1 2" key="1">
    <citation type="submission" date="2019-03" db="EMBL/GenBank/DDBJ databases">
        <authorList>
            <consortium name="Pathogen Informatics"/>
        </authorList>
    </citation>
    <scope>NUCLEOTIDE SEQUENCE [LARGE SCALE GENOMIC DNA]</scope>
    <source>
        <strain evidence="1 2">NCTC12993</strain>
    </source>
</reference>
<evidence type="ECO:0000313" key="1">
    <source>
        <dbReference type="EMBL" id="VFS89313.1"/>
    </source>
</evidence>
<organism evidence="1 2">
    <name type="scientific">Kluyvera cryocrescens</name>
    <name type="common">Kluyvera citrophila</name>
    <dbReference type="NCBI Taxonomy" id="580"/>
    <lineage>
        <taxon>Bacteria</taxon>
        <taxon>Pseudomonadati</taxon>
        <taxon>Pseudomonadota</taxon>
        <taxon>Gammaproteobacteria</taxon>
        <taxon>Enterobacterales</taxon>
        <taxon>Enterobacteriaceae</taxon>
        <taxon>Kluyvera</taxon>
    </lineage>
</organism>
<proteinExistence type="predicted"/>
<gene>
    <name evidence="1" type="ORF">NCTC12993_07234</name>
</gene>
<accession>A0A485CXQ1</accession>
<dbReference type="Proteomes" id="UP000401081">
    <property type="component" value="Unassembled WGS sequence"/>
</dbReference>
<evidence type="ECO:0000313" key="2">
    <source>
        <dbReference type="Proteomes" id="UP000401081"/>
    </source>
</evidence>
<dbReference type="AlphaFoldDB" id="A0A485CXQ1"/>
<protein>
    <submittedName>
        <fullName evidence="1">Uncharacterized protein</fullName>
    </submittedName>
</protein>
<keyword evidence="2" id="KW-1185">Reference proteome</keyword>